<evidence type="ECO:0000256" key="3">
    <source>
        <dbReference type="ARBA" id="ARBA00012572"/>
    </source>
</evidence>
<keyword evidence="6 9" id="KW-0822">Tryptophan biosynthesis</keyword>
<dbReference type="CDD" id="cd00405">
    <property type="entry name" value="PRAI"/>
    <property type="match status" value="1"/>
</dbReference>
<evidence type="ECO:0000256" key="6">
    <source>
        <dbReference type="ARBA" id="ARBA00022822"/>
    </source>
</evidence>
<evidence type="ECO:0000256" key="2">
    <source>
        <dbReference type="ARBA" id="ARBA00004664"/>
    </source>
</evidence>
<accession>A0ABP8FZM3</accession>
<gene>
    <name evidence="9" type="primary">trpF</name>
    <name evidence="11" type="ORF">GCM10023149_09920</name>
</gene>
<dbReference type="Proteomes" id="UP001500582">
    <property type="component" value="Unassembled WGS sequence"/>
</dbReference>
<evidence type="ECO:0000256" key="4">
    <source>
        <dbReference type="ARBA" id="ARBA00022272"/>
    </source>
</evidence>
<name>A0ABP8FZM3_9SPHI</name>
<comment type="catalytic activity">
    <reaction evidence="1 9">
        <text>N-(5-phospho-beta-D-ribosyl)anthranilate = 1-(2-carboxyphenylamino)-1-deoxy-D-ribulose 5-phosphate</text>
        <dbReference type="Rhea" id="RHEA:21540"/>
        <dbReference type="ChEBI" id="CHEBI:18277"/>
        <dbReference type="ChEBI" id="CHEBI:58613"/>
        <dbReference type="EC" id="5.3.1.24"/>
    </reaction>
</comment>
<feature type="domain" description="N-(5'phosphoribosyl) anthranilate isomerase (PRAI)" evidence="10">
    <location>
        <begin position="4"/>
        <end position="200"/>
    </location>
</feature>
<dbReference type="HAMAP" id="MF_00135">
    <property type="entry name" value="PRAI"/>
    <property type="match status" value="1"/>
</dbReference>
<evidence type="ECO:0000259" key="10">
    <source>
        <dbReference type="Pfam" id="PF00697"/>
    </source>
</evidence>
<dbReference type="PANTHER" id="PTHR42894">
    <property type="entry name" value="N-(5'-PHOSPHORIBOSYL)ANTHRANILATE ISOMERASE"/>
    <property type="match status" value="1"/>
</dbReference>
<comment type="similarity">
    <text evidence="9">Belongs to the TrpF family.</text>
</comment>
<evidence type="ECO:0000256" key="7">
    <source>
        <dbReference type="ARBA" id="ARBA00023141"/>
    </source>
</evidence>
<comment type="caution">
    <text evidence="11">The sequence shown here is derived from an EMBL/GenBank/DDBJ whole genome shotgun (WGS) entry which is preliminary data.</text>
</comment>
<dbReference type="InterPro" id="IPR013785">
    <property type="entry name" value="Aldolase_TIM"/>
</dbReference>
<proteinExistence type="inferred from homology"/>
<evidence type="ECO:0000256" key="1">
    <source>
        <dbReference type="ARBA" id="ARBA00001164"/>
    </source>
</evidence>
<dbReference type="EMBL" id="BAABFT010000002">
    <property type="protein sequence ID" value="GAA4313957.1"/>
    <property type="molecule type" value="Genomic_DNA"/>
</dbReference>
<protein>
    <recommendedName>
        <fullName evidence="4 9">N-(5'-phosphoribosyl)anthranilate isomerase</fullName>
        <shortName evidence="9">PRAI</shortName>
        <ecNumber evidence="3 9">5.3.1.24</ecNumber>
    </recommendedName>
</protein>
<comment type="pathway">
    <text evidence="2 9">Amino-acid biosynthesis; L-tryptophan biosynthesis; L-tryptophan from chorismate: step 3/5.</text>
</comment>
<dbReference type="Pfam" id="PF00697">
    <property type="entry name" value="PRAI"/>
    <property type="match status" value="1"/>
</dbReference>
<evidence type="ECO:0000313" key="11">
    <source>
        <dbReference type="EMBL" id="GAA4313957.1"/>
    </source>
</evidence>
<evidence type="ECO:0000256" key="8">
    <source>
        <dbReference type="ARBA" id="ARBA00023235"/>
    </source>
</evidence>
<dbReference type="InterPro" id="IPR011060">
    <property type="entry name" value="RibuloseP-bd_barrel"/>
</dbReference>
<dbReference type="EC" id="5.3.1.24" evidence="3 9"/>
<sequence length="213" mass="23989">MKIKVCGMREPSNIEALTTLAPDYMGFICYEPSPRYIDELPVAVTQAIPAAIQKTGVFVSETAEVITELITKYNFAAIQLHGNESPEFCALFKDKVIVLKAFGVDEQFDFELLKPYLNHVDFFLFDTKTDKHGGSGKTFDWRVLDKYTLNVPFFLSGGISLDNLSEIAKIEHPQLYGVDLNSRFETAPGVKNIEDLRTAFKIIKELGTHELRS</sequence>
<dbReference type="GO" id="GO:0016853">
    <property type="term" value="F:isomerase activity"/>
    <property type="evidence" value="ECO:0007669"/>
    <property type="project" value="UniProtKB-KW"/>
</dbReference>
<evidence type="ECO:0000313" key="12">
    <source>
        <dbReference type="Proteomes" id="UP001500582"/>
    </source>
</evidence>
<dbReference type="SUPFAM" id="SSF51366">
    <property type="entry name" value="Ribulose-phoshate binding barrel"/>
    <property type="match status" value="1"/>
</dbReference>
<dbReference type="InterPro" id="IPR001240">
    <property type="entry name" value="PRAI_dom"/>
</dbReference>
<reference evidence="12" key="1">
    <citation type="journal article" date="2019" name="Int. J. Syst. Evol. Microbiol.">
        <title>The Global Catalogue of Microorganisms (GCM) 10K type strain sequencing project: providing services to taxonomists for standard genome sequencing and annotation.</title>
        <authorList>
            <consortium name="The Broad Institute Genomics Platform"/>
            <consortium name="The Broad Institute Genome Sequencing Center for Infectious Disease"/>
            <person name="Wu L."/>
            <person name="Ma J."/>
        </authorList>
    </citation>
    <scope>NUCLEOTIDE SEQUENCE [LARGE SCALE GENOMIC DNA]</scope>
    <source>
        <strain evidence="12">JCM 17705</strain>
    </source>
</reference>
<keyword evidence="5 9" id="KW-0028">Amino-acid biosynthesis</keyword>
<organism evidence="11 12">
    <name type="scientific">Mucilaginibacter gynuensis</name>
    <dbReference type="NCBI Taxonomy" id="1302236"/>
    <lineage>
        <taxon>Bacteria</taxon>
        <taxon>Pseudomonadati</taxon>
        <taxon>Bacteroidota</taxon>
        <taxon>Sphingobacteriia</taxon>
        <taxon>Sphingobacteriales</taxon>
        <taxon>Sphingobacteriaceae</taxon>
        <taxon>Mucilaginibacter</taxon>
    </lineage>
</organism>
<keyword evidence="7 9" id="KW-0057">Aromatic amino acid biosynthesis</keyword>
<dbReference type="PANTHER" id="PTHR42894:SF1">
    <property type="entry name" value="N-(5'-PHOSPHORIBOSYL)ANTHRANILATE ISOMERASE"/>
    <property type="match status" value="1"/>
</dbReference>
<dbReference type="RefSeq" id="WP_345209899.1">
    <property type="nucleotide sequence ID" value="NZ_BAABFT010000002.1"/>
</dbReference>
<dbReference type="InterPro" id="IPR044643">
    <property type="entry name" value="TrpF_fam"/>
</dbReference>
<keyword evidence="8 9" id="KW-0413">Isomerase</keyword>
<evidence type="ECO:0000256" key="9">
    <source>
        <dbReference type="HAMAP-Rule" id="MF_00135"/>
    </source>
</evidence>
<dbReference type="Gene3D" id="3.20.20.70">
    <property type="entry name" value="Aldolase class I"/>
    <property type="match status" value="1"/>
</dbReference>
<evidence type="ECO:0000256" key="5">
    <source>
        <dbReference type="ARBA" id="ARBA00022605"/>
    </source>
</evidence>
<keyword evidence="12" id="KW-1185">Reference proteome</keyword>